<accession>A0A239C6Z9</accession>
<evidence type="ECO:0000256" key="6">
    <source>
        <dbReference type="ARBA" id="ARBA00022695"/>
    </source>
</evidence>
<evidence type="ECO:0000259" key="12">
    <source>
        <dbReference type="Pfam" id="PF00712"/>
    </source>
</evidence>
<keyword evidence="7" id="KW-0235">DNA replication</keyword>
<comment type="subcellular location">
    <subcellularLocation>
        <location evidence="1">Cytoplasm</location>
    </subcellularLocation>
</comment>
<evidence type="ECO:0000256" key="5">
    <source>
        <dbReference type="ARBA" id="ARBA00022679"/>
    </source>
</evidence>
<dbReference type="GO" id="GO:0006271">
    <property type="term" value="P:DNA strand elongation involved in DNA replication"/>
    <property type="evidence" value="ECO:0007669"/>
    <property type="project" value="TreeGrafter"/>
</dbReference>
<dbReference type="SMART" id="SM00480">
    <property type="entry name" value="POL3Bc"/>
    <property type="match status" value="1"/>
</dbReference>
<dbReference type="Pfam" id="PF00712">
    <property type="entry name" value="DNA_pol3_beta"/>
    <property type="match status" value="1"/>
</dbReference>
<organism evidence="14 15">
    <name type="scientific">Humidesulfovibrio mexicanus</name>
    <dbReference type="NCBI Taxonomy" id="147047"/>
    <lineage>
        <taxon>Bacteria</taxon>
        <taxon>Pseudomonadati</taxon>
        <taxon>Thermodesulfobacteriota</taxon>
        <taxon>Desulfovibrionia</taxon>
        <taxon>Desulfovibrionales</taxon>
        <taxon>Desulfovibrionaceae</taxon>
        <taxon>Humidesulfovibrio</taxon>
    </lineage>
</organism>
<dbReference type="GO" id="GO:0003677">
    <property type="term" value="F:DNA binding"/>
    <property type="evidence" value="ECO:0007669"/>
    <property type="project" value="UniProtKB-KW"/>
</dbReference>
<dbReference type="GO" id="GO:0005737">
    <property type="term" value="C:cytoplasm"/>
    <property type="evidence" value="ECO:0007669"/>
    <property type="project" value="UniProtKB-SubCell"/>
</dbReference>
<evidence type="ECO:0000256" key="9">
    <source>
        <dbReference type="ARBA" id="ARBA00023125"/>
    </source>
</evidence>
<dbReference type="PANTHER" id="PTHR30478">
    <property type="entry name" value="DNA POLYMERASE III SUBUNIT BETA"/>
    <property type="match status" value="1"/>
</dbReference>
<evidence type="ECO:0000259" key="13">
    <source>
        <dbReference type="Pfam" id="PF02768"/>
    </source>
</evidence>
<protein>
    <recommendedName>
        <fullName evidence="3">Beta sliding clamp</fullName>
    </recommendedName>
    <alternativeName>
        <fullName evidence="11">Beta-clamp processivity factor</fullName>
    </alternativeName>
    <alternativeName>
        <fullName evidence="10">DNA polymerase III beta sliding clamp subunit</fullName>
    </alternativeName>
</protein>
<evidence type="ECO:0000313" key="14">
    <source>
        <dbReference type="EMBL" id="SNS15890.1"/>
    </source>
</evidence>
<dbReference type="InterPro" id="IPR022635">
    <property type="entry name" value="DNA_polIII_beta_C"/>
</dbReference>
<evidence type="ECO:0000256" key="10">
    <source>
        <dbReference type="ARBA" id="ARBA00030988"/>
    </source>
</evidence>
<keyword evidence="9" id="KW-0238">DNA-binding</keyword>
<name>A0A239C6Z9_9BACT</name>
<dbReference type="InterPro" id="IPR046938">
    <property type="entry name" value="DNA_clamp_sf"/>
</dbReference>
<sequence>MLIKIEKAALAAQLATAARISGKGQAGFRSLILSAAEGELKVMATDGSIEFCGKVPAEVQEPGETAVCGKFLHNLVKRLPAWPLTLQTDEAGSIVLKSEKLKYTLAAEAAWDSESLALEPPAGGLAVDGAMLAEAIDRVLFCVGRDAGMEGISCLKIDPDPKSEEVAMVGLDGHQLARTLVRDTTLRSLLPDAGLLLHWAYVDELRRWLPPGGVQVAVGAKRLHLRTAEEMFSLPISDWSYPSFRALLSRAEAAPSRLEAGREALLAALDRLALFTTEVMSGAVLTANADADGVALSAQADQGKAEEALVSDFQGDPVRVALPVKPLADMLRNLTSERVRLDICGEKGPCLITGQDDGDWDYALILMPLIMKD</sequence>
<dbReference type="AlphaFoldDB" id="A0A239C6Z9"/>
<evidence type="ECO:0000256" key="8">
    <source>
        <dbReference type="ARBA" id="ARBA00022932"/>
    </source>
</evidence>
<dbReference type="EMBL" id="FZOC01000007">
    <property type="protein sequence ID" value="SNS15890.1"/>
    <property type="molecule type" value="Genomic_DNA"/>
</dbReference>
<dbReference type="PANTHER" id="PTHR30478:SF0">
    <property type="entry name" value="BETA SLIDING CLAMP"/>
    <property type="match status" value="1"/>
</dbReference>
<evidence type="ECO:0000256" key="1">
    <source>
        <dbReference type="ARBA" id="ARBA00004496"/>
    </source>
</evidence>
<dbReference type="InterPro" id="IPR001001">
    <property type="entry name" value="DNA_polIII_beta"/>
</dbReference>
<dbReference type="Pfam" id="PF02768">
    <property type="entry name" value="DNA_pol3_beta_3"/>
    <property type="match status" value="1"/>
</dbReference>
<dbReference type="GO" id="GO:0003887">
    <property type="term" value="F:DNA-directed DNA polymerase activity"/>
    <property type="evidence" value="ECO:0007669"/>
    <property type="project" value="UniProtKB-KW"/>
</dbReference>
<keyword evidence="6" id="KW-0548">Nucleotidyltransferase</keyword>
<dbReference type="RefSeq" id="WP_089275177.1">
    <property type="nucleotide sequence ID" value="NZ_FZOC01000007.1"/>
</dbReference>
<dbReference type="Gene3D" id="3.10.150.10">
    <property type="entry name" value="DNA Polymerase III, subunit A, domain 2"/>
    <property type="match status" value="1"/>
</dbReference>
<dbReference type="InterPro" id="IPR022634">
    <property type="entry name" value="DNA_polIII_beta_N"/>
</dbReference>
<evidence type="ECO:0000313" key="15">
    <source>
        <dbReference type="Proteomes" id="UP000198324"/>
    </source>
</evidence>
<evidence type="ECO:0000256" key="3">
    <source>
        <dbReference type="ARBA" id="ARBA00021035"/>
    </source>
</evidence>
<keyword evidence="15" id="KW-1185">Reference proteome</keyword>
<evidence type="ECO:0000256" key="7">
    <source>
        <dbReference type="ARBA" id="ARBA00022705"/>
    </source>
</evidence>
<dbReference type="Proteomes" id="UP000198324">
    <property type="component" value="Unassembled WGS sequence"/>
</dbReference>
<comment type="similarity">
    <text evidence="2">Belongs to the beta sliding clamp family.</text>
</comment>
<reference evidence="14 15" key="1">
    <citation type="submission" date="2017-06" db="EMBL/GenBank/DDBJ databases">
        <authorList>
            <person name="Kim H.J."/>
            <person name="Triplett B.A."/>
        </authorList>
    </citation>
    <scope>NUCLEOTIDE SEQUENCE [LARGE SCALE GENOMIC DNA]</scope>
    <source>
        <strain evidence="14 15">DSM 13116</strain>
    </source>
</reference>
<dbReference type="OrthoDB" id="8421503at2"/>
<dbReference type="SUPFAM" id="SSF55979">
    <property type="entry name" value="DNA clamp"/>
    <property type="match status" value="3"/>
</dbReference>
<keyword evidence="8" id="KW-0239">DNA-directed DNA polymerase</keyword>
<dbReference type="GO" id="GO:0008408">
    <property type="term" value="F:3'-5' exonuclease activity"/>
    <property type="evidence" value="ECO:0007669"/>
    <property type="project" value="InterPro"/>
</dbReference>
<gene>
    <name evidence="14" type="ORF">SAMN04488503_2985</name>
</gene>
<feature type="domain" description="DNA polymerase III beta sliding clamp N-terminal" evidence="12">
    <location>
        <begin position="1"/>
        <end position="107"/>
    </location>
</feature>
<proteinExistence type="inferred from homology"/>
<dbReference type="Gene3D" id="3.70.10.10">
    <property type="match status" value="1"/>
</dbReference>
<keyword evidence="4" id="KW-0963">Cytoplasm</keyword>
<evidence type="ECO:0000256" key="2">
    <source>
        <dbReference type="ARBA" id="ARBA00010752"/>
    </source>
</evidence>
<feature type="domain" description="DNA polymerase III beta sliding clamp C-terminal" evidence="13">
    <location>
        <begin position="258"/>
        <end position="364"/>
    </location>
</feature>
<evidence type="ECO:0000256" key="4">
    <source>
        <dbReference type="ARBA" id="ARBA00022490"/>
    </source>
</evidence>
<evidence type="ECO:0000256" key="11">
    <source>
        <dbReference type="ARBA" id="ARBA00033276"/>
    </source>
</evidence>
<keyword evidence="5" id="KW-0808">Transferase</keyword>
<dbReference type="GO" id="GO:0009360">
    <property type="term" value="C:DNA polymerase III complex"/>
    <property type="evidence" value="ECO:0007669"/>
    <property type="project" value="InterPro"/>
</dbReference>